<proteinExistence type="predicted"/>
<reference evidence="1" key="1">
    <citation type="submission" date="2022-07" db="EMBL/GenBank/DDBJ databases">
        <authorList>
            <person name="Li W.-J."/>
            <person name="Deng Q.-Q."/>
        </authorList>
    </citation>
    <scope>NUCLEOTIDE SEQUENCE</scope>
    <source>
        <strain evidence="1">SYSU M60031</strain>
    </source>
</reference>
<dbReference type="RefSeq" id="WP_254759657.1">
    <property type="nucleotide sequence ID" value="NZ_JANCLT010000007.1"/>
</dbReference>
<organism evidence="1 2">
    <name type="scientific">Ectobacillus ponti</name>
    <dbReference type="NCBI Taxonomy" id="2961894"/>
    <lineage>
        <taxon>Bacteria</taxon>
        <taxon>Bacillati</taxon>
        <taxon>Bacillota</taxon>
        <taxon>Bacilli</taxon>
        <taxon>Bacillales</taxon>
        <taxon>Bacillaceae</taxon>
        <taxon>Ectobacillus</taxon>
    </lineage>
</organism>
<sequence length="127" mass="14535">MKAVYRKIAADVMKKAWKKARQGAKRFGGKPSQYIAESMRIMWAYAKENWEENVEFFSRVEAREVKFVRRGNVSEKQAAYIVALLEKAGDKVLTLKQVASIENCKSSYDASGIIDTLKSYAYAPKWI</sequence>
<evidence type="ECO:0000313" key="1">
    <source>
        <dbReference type="EMBL" id="MCP8969736.1"/>
    </source>
</evidence>
<keyword evidence="2" id="KW-1185">Reference proteome</keyword>
<dbReference type="Proteomes" id="UP001156102">
    <property type="component" value="Unassembled WGS sequence"/>
</dbReference>
<evidence type="ECO:0000313" key="2">
    <source>
        <dbReference type="Proteomes" id="UP001156102"/>
    </source>
</evidence>
<comment type="caution">
    <text evidence="1">The sequence shown here is derived from an EMBL/GenBank/DDBJ whole genome shotgun (WGS) entry which is preliminary data.</text>
</comment>
<dbReference type="AlphaFoldDB" id="A0AA41XCV0"/>
<name>A0AA41XCV0_9BACI</name>
<protein>
    <submittedName>
        <fullName evidence="1">Uncharacterized protein</fullName>
    </submittedName>
</protein>
<accession>A0AA41XCV0</accession>
<dbReference type="InterPro" id="IPR010878">
    <property type="entry name" value="Gp111"/>
</dbReference>
<dbReference type="Pfam" id="PF07410">
    <property type="entry name" value="Phage_Gp111"/>
    <property type="match status" value="1"/>
</dbReference>
<dbReference type="EMBL" id="JANCLT010000007">
    <property type="protein sequence ID" value="MCP8969736.1"/>
    <property type="molecule type" value="Genomic_DNA"/>
</dbReference>
<gene>
    <name evidence="1" type="ORF">NK662_14490</name>
</gene>